<evidence type="ECO:0000313" key="2">
    <source>
        <dbReference type="EMBL" id="MPC23637.1"/>
    </source>
</evidence>
<feature type="region of interest" description="Disordered" evidence="1">
    <location>
        <begin position="1"/>
        <end position="51"/>
    </location>
</feature>
<dbReference type="Proteomes" id="UP000324222">
    <property type="component" value="Unassembled WGS sequence"/>
</dbReference>
<protein>
    <submittedName>
        <fullName evidence="2">Uncharacterized protein</fullName>
    </submittedName>
</protein>
<organism evidence="2 3">
    <name type="scientific">Portunus trituberculatus</name>
    <name type="common">Swimming crab</name>
    <name type="synonym">Neptunus trituberculatus</name>
    <dbReference type="NCBI Taxonomy" id="210409"/>
    <lineage>
        <taxon>Eukaryota</taxon>
        <taxon>Metazoa</taxon>
        <taxon>Ecdysozoa</taxon>
        <taxon>Arthropoda</taxon>
        <taxon>Crustacea</taxon>
        <taxon>Multicrustacea</taxon>
        <taxon>Malacostraca</taxon>
        <taxon>Eumalacostraca</taxon>
        <taxon>Eucarida</taxon>
        <taxon>Decapoda</taxon>
        <taxon>Pleocyemata</taxon>
        <taxon>Brachyura</taxon>
        <taxon>Eubrachyura</taxon>
        <taxon>Portunoidea</taxon>
        <taxon>Portunidae</taxon>
        <taxon>Portuninae</taxon>
        <taxon>Portunus</taxon>
    </lineage>
</organism>
<evidence type="ECO:0000313" key="3">
    <source>
        <dbReference type="Proteomes" id="UP000324222"/>
    </source>
</evidence>
<feature type="compositionally biased region" description="Basic residues" evidence="1">
    <location>
        <begin position="26"/>
        <end position="42"/>
    </location>
</feature>
<comment type="caution">
    <text evidence="2">The sequence shown here is derived from an EMBL/GenBank/DDBJ whole genome shotgun (WGS) entry which is preliminary data.</text>
</comment>
<dbReference type="AlphaFoldDB" id="A0A5B7DR80"/>
<gene>
    <name evidence="2" type="ORF">E2C01_016695</name>
</gene>
<proteinExistence type="predicted"/>
<evidence type="ECO:0000256" key="1">
    <source>
        <dbReference type="SAM" id="MobiDB-lite"/>
    </source>
</evidence>
<feature type="compositionally biased region" description="Basic and acidic residues" evidence="1">
    <location>
        <begin position="1"/>
        <end position="17"/>
    </location>
</feature>
<keyword evidence="3" id="KW-1185">Reference proteome</keyword>
<dbReference type="EMBL" id="VSRR010001233">
    <property type="protein sequence ID" value="MPC23637.1"/>
    <property type="molecule type" value="Genomic_DNA"/>
</dbReference>
<accession>A0A5B7DR80</accession>
<sequence>MTRLRGAEQRTEREKFAMHIQDVLLRRPRRTPSRPRKGRPKHQAVAQAQSSVNTQRIHITFLVPISL</sequence>
<name>A0A5B7DR80_PORTR</name>
<reference evidence="2 3" key="1">
    <citation type="submission" date="2019-05" db="EMBL/GenBank/DDBJ databases">
        <title>Another draft genome of Portunus trituberculatus and its Hox gene families provides insights of decapod evolution.</title>
        <authorList>
            <person name="Jeong J.-H."/>
            <person name="Song I."/>
            <person name="Kim S."/>
            <person name="Choi T."/>
            <person name="Kim D."/>
            <person name="Ryu S."/>
            <person name="Kim W."/>
        </authorList>
    </citation>
    <scope>NUCLEOTIDE SEQUENCE [LARGE SCALE GENOMIC DNA]</scope>
    <source>
        <tissue evidence="2">Muscle</tissue>
    </source>
</reference>